<name>A0A3U6Z912_SALDZ</name>
<dbReference type="Pfam" id="PF06163">
    <property type="entry name" value="DUF977"/>
    <property type="match status" value="1"/>
</dbReference>
<dbReference type="SUPFAM" id="SSF46785">
    <property type="entry name" value="Winged helix' DNA-binding domain"/>
    <property type="match status" value="1"/>
</dbReference>
<dbReference type="Proteomes" id="UP000839735">
    <property type="component" value="Unassembled WGS sequence"/>
</dbReference>
<dbReference type="InterPro" id="IPR036388">
    <property type="entry name" value="WH-like_DNA-bd_sf"/>
</dbReference>
<gene>
    <name evidence="1" type="ORF">CTQ69_04915</name>
</gene>
<dbReference type="Gene3D" id="1.10.10.10">
    <property type="entry name" value="Winged helix-like DNA-binding domain superfamily/Winged helix DNA-binding domain"/>
    <property type="match status" value="1"/>
</dbReference>
<accession>A0A3U6Z912</accession>
<dbReference type="EMBL" id="AAIBIC010000005">
    <property type="protein sequence ID" value="ECC3913397.1"/>
    <property type="molecule type" value="Genomic_DNA"/>
</dbReference>
<protein>
    <submittedName>
        <fullName evidence="1">DUF977 family protein</fullName>
    </submittedName>
</protein>
<dbReference type="AlphaFoldDB" id="A0A3U6Z912"/>
<organism evidence="1">
    <name type="scientific">Salmonella diarizonae</name>
    <dbReference type="NCBI Taxonomy" id="59204"/>
    <lineage>
        <taxon>Bacteria</taxon>
        <taxon>Pseudomonadati</taxon>
        <taxon>Pseudomonadota</taxon>
        <taxon>Gammaproteobacteria</taxon>
        <taxon>Enterobacterales</taxon>
        <taxon>Enterobacteriaceae</taxon>
        <taxon>Salmonella</taxon>
    </lineage>
</organism>
<dbReference type="InterPro" id="IPR010382">
    <property type="entry name" value="DUF977"/>
</dbReference>
<comment type="caution">
    <text evidence="1">The sequence shown here is derived from an EMBL/GenBank/DDBJ whole genome shotgun (WGS) entry which is preliminary data.</text>
</comment>
<proteinExistence type="predicted"/>
<reference evidence="1" key="1">
    <citation type="submission" date="2018-08" db="EMBL/GenBank/DDBJ databases">
        <authorList>
            <person name="Ashton P.M."/>
            <person name="Dallman T."/>
            <person name="Nair S."/>
            <person name="De Pinna E."/>
            <person name="Peters T."/>
            <person name="Grant K."/>
        </authorList>
    </citation>
    <scope>NUCLEOTIDE SEQUENCE [LARGE SCALE GENOMIC DNA]</scope>
    <source>
        <strain evidence="1">294779</strain>
    </source>
</reference>
<dbReference type="InterPro" id="IPR036390">
    <property type="entry name" value="WH_DNA-bd_sf"/>
</dbReference>
<sequence>MGKNYTKAKKDEFQQRIKSLVRAHGRMTQNKLERLTGAGSLTVQRYVKQLVDAGELYEAPGRAGIFLSEKDFLDRKENLAEERYTRYMSRPVKSFSPYDRDKNGVCEECRGSEAMQRVLAFYRGYGARRSEVKSEN</sequence>
<evidence type="ECO:0000313" key="1">
    <source>
        <dbReference type="EMBL" id="ECC3913397.1"/>
    </source>
</evidence>